<dbReference type="PROSITE" id="PS50893">
    <property type="entry name" value="ABC_TRANSPORTER_2"/>
    <property type="match status" value="2"/>
</dbReference>
<feature type="domain" description="ABC transporter" evidence="12">
    <location>
        <begin position="1062"/>
        <end position="1313"/>
    </location>
</feature>
<comment type="caution">
    <text evidence="14">The sequence shown here is derived from an EMBL/GenBank/DDBJ whole genome shotgun (WGS) entry which is preliminary data.</text>
</comment>
<dbReference type="FunFam" id="3.40.50.300:FF:000240">
    <property type="entry name" value="ABC transporter B family member 20"/>
    <property type="match status" value="2"/>
</dbReference>
<keyword evidence="8 11" id="KW-0472">Membrane</keyword>
<keyword evidence="6" id="KW-0067">ATP-binding</keyword>
<evidence type="ECO:0000256" key="1">
    <source>
        <dbReference type="ARBA" id="ARBA00007577"/>
    </source>
</evidence>
<feature type="transmembrane region" description="Helical" evidence="11">
    <location>
        <begin position="309"/>
        <end position="329"/>
    </location>
</feature>
<evidence type="ECO:0000259" key="13">
    <source>
        <dbReference type="PROSITE" id="PS50929"/>
    </source>
</evidence>
<keyword evidence="9" id="KW-0325">Glycoprotein</keyword>
<feature type="compositionally biased region" description="Basic and acidic residues" evidence="10">
    <location>
        <begin position="685"/>
        <end position="695"/>
    </location>
</feature>
<evidence type="ECO:0000313" key="14">
    <source>
        <dbReference type="EMBL" id="CAD8120475.1"/>
    </source>
</evidence>
<keyword evidence="15" id="KW-1185">Reference proteome</keyword>
<keyword evidence="3 11" id="KW-0812">Transmembrane</keyword>
<evidence type="ECO:0000256" key="6">
    <source>
        <dbReference type="ARBA" id="ARBA00022840"/>
    </source>
</evidence>
<dbReference type="PROSITE" id="PS00211">
    <property type="entry name" value="ABC_TRANSPORTER_1"/>
    <property type="match status" value="2"/>
</dbReference>
<feature type="transmembrane region" description="Helical" evidence="11">
    <location>
        <begin position="880"/>
        <end position="899"/>
    </location>
</feature>
<comment type="similarity">
    <text evidence="1">Belongs to the ABC transporter superfamily. ABCB family. Multidrug resistance exporter (TC 3.A.1.201) subfamily.</text>
</comment>
<evidence type="ECO:0000256" key="7">
    <source>
        <dbReference type="ARBA" id="ARBA00022989"/>
    </source>
</evidence>
<dbReference type="GO" id="GO:0090374">
    <property type="term" value="P:oligopeptide export from mitochondrion"/>
    <property type="evidence" value="ECO:0007669"/>
    <property type="project" value="TreeGrafter"/>
</dbReference>
<evidence type="ECO:0000256" key="11">
    <source>
        <dbReference type="SAM" id="Phobius"/>
    </source>
</evidence>
<evidence type="ECO:0000256" key="10">
    <source>
        <dbReference type="SAM" id="MobiDB-lite"/>
    </source>
</evidence>
<dbReference type="InterPro" id="IPR017871">
    <property type="entry name" value="ABC_transporter-like_CS"/>
</dbReference>
<accession>A0A8S1QZ39</accession>
<feature type="transmembrane region" description="Helical" evidence="11">
    <location>
        <begin position="91"/>
        <end position="115"/>
    </location>
</feature>
<gene>
    <name evidence="14" type="ORF">PSON_ATCC_30995.1.T1260113</name>
</gene>
<evidence type="ECO:0000256" key="2">
    <source>
        <dbReference type="ARBA" id="ARBA00022448"/>
    </source>
</evidence>
<dbReference type="CDD" id="cd18578">
    <property type="entry name" value="ABC_6TM_Pgp_ABCB1_D2_like"/>
    <property type="match status" value="1"/>
</dbReference>
<dbReference type="Pfam" id="PF00664">
    <property type="entry name" value="ABC_membrane"/>
    <property type="match status" value="2"/>
</dbReference>
<keyword evidence="5" id="KW-0547">Nucleotide-binding</keyword>
<evidence type="ECO:0000256" key="5">
    <source>
        <dbReference type="ARBA" id="ARBA00022741"/>
    </source>
</evidence>
<evidence type="ECO:0000313" key="15">
    <source>
        <dbReference type="Proteomes" id="UP000692954"/>
    </source>
</evidence>
<dbReference type="InterPro" id="IPR003593">
    <property type="entry name" value="AAA+_ATPase"/>
</dbReference>
<feature type="domain" description="ABC transmembrane type-1" evidence="13">
    <location>
        <begin position="726"/>
        <end position="1015"/>
    </location>
</feature>
<organism evidence="14 15">
    <name type="scientific">Paramecium sonneborni</name>
    <dbReference type="NCBI Taxonomy" id="65129"/>
    <lineage>
        <taxon>Eukaryota</taxon>
        <taxon>Sar</taxon>
        <taxon>Alveolata</taxon>
        <taxon>Ciliophora</taxon>
        <taxon>Intramacronucleata</taxon>
        <taxon>Oligohymenophorea</taxon>
        <taxon>Peniculida</taxon>
        <taxon>Parameciidae</taxon>
        <taxon>Paramecium</taxon>
    </lineage>
</organism>
<protein>
    <submittedName>
        <fullName evidence="14">Uncharacterized protein</fullName>
    </submittedName>
</protein>
<keyword evidence="7 11" id="KW-1133">Transmembrane helix</keyword>
<dbReference type="FunFam" id="1.20.1560.10:FF:000194">
    <property type="entry name" value="Uncharacterized protein"/>
    <property type="match status" value="2"/>
</dbReference>
<evidence type="ECO:0000256" key="3">
    <source>
        <dbReference type="ARBA" id="ARBA00022692"/>
    </source>
</evidence>
<dbReference type="InterPro" id="IPR039421">
    <property type="entry name" value="Type_1_exporter"/>
</dbReference>
<evidence type="ECO:0000256" key="8">
    <source>
        <dbReference type="ARBA" id="ARBA00023136"/>
    </source>
</evidence>
<dbReference type="GO" id="GO:0016887">
    <property type="term" value="F:ATP hydrolysis activity"/>
    <property type="evidence" value="ECO:0007669"/>
    <property type="project" value="InterPro"/>
</dbReference>
<dbReference type="InterPro" id="IPR011527">
    <property type="entry name" value="ABC1_TM_dom"/>
</dbReference>
<proteinExistence type="inferred from homology"/>
<feature type="region of interest" description="Disordered" evidence="10">
    <location>
        <begin position="685"/>
        <end position="709"/>
    </location>
</feature>
<dbReference type="PANTHER" id="PTHR43394:SF16">
    <property type="entry name" value="ABC TRANSPORTER B FAMILY MEMBER 4-LIKE ISOFORM X1"/>
    <property type="match status" value="1"/>
</dbReference>
<dbReference type="GO" id="GO:0005524">
    <property type="term" value="F:ATP binding"/>
    <property type="evidence" value="ECO:0007669"/>
    <property type="project" value="UniProtKB-KW"/>
</dbReference>
<dbReference type="GO" id="GO:0015421">
    <property type="term" value="F:ABC-type oligopeptide transporter activity"/>
    <property type="evidence" value="ECO:0007669"/>
    <property type="project" value="TreeGrafter"/>
</dbReference>
<dbReference type="CDD" id="cd18577">
    <property type="entry name" value="ABC_6TM_Pgp_ABCB1_D1_like"/>
    <property type="match status" value="1"/>
</dbReference>
<dbReference type="PANTHER" id="PTHR43394">
    <property type="entry name" value="ATP-DEPENDENT PERMEASE MDL1, MITOCHONDRIAL"/>
    <property type="match status" value="1"/>
</dbReference>
<evidence type="ECO:0000256" key="4">
    <source>
        <dbReference type="ARBA" id="ARBA00022737"/>
    </source>
</evidence>
<feature type="region of interest" description="Disordered" evidence="10">
    <location>
        <begin position="1191"/>
        <end position="1216"/>
    </location>
</feature>
<dbReference type="Proteomes" id="UP000692954">
    <property type="component" value="Unassembled WGS sequence"/>
</dbReference>
<name>A0A8S1QZ39_9CILI</name>
<dbReference type="OrthoDB" id="417789at2759"/>
<feature type="transmembrane region" description="Helical" evidence="11">
    <location>
        <begin position="723"/>
        <end position="746"/>
    </location>
</feature>
<feature type="transmembrane region" description="Helical" evidence="11">
    <location>
        <begin position="849"/>
        <end position="874"/>
    </location>
</feature>
<dbReference type="GO" id="GO:0005743">
    <property type="term" value="C:mitochondrial inner membrane"/>
    <property type="evidence" value="ECO:0007669"/>
    <property type="project" value="TreeGrafter"/>
</dbReference>
<sequence>MSQGKGQSEVKIHASDKIEEVKGNEEKPKTIAYFDLFRFAKNEDIGLMILGSIAAFLNGGAIPSFSLIFGSMVNSFQEAGDEMVRQAGWNALWFLIVAIGTAILSFTMFSTWMISGERQGIEFRKNYFKAILHQEVGWFDTINPNELNSKVANESFAVQGAIGEKVPTFIMTLSMTFFGFLYGYVWGWQLAIVITATIPALTIVMSIFAVVIQSSAIATQAAYSEAGALAEQAINSIKTVKMLDGEDYEHNKYYHLLQGAAHKTMKYDLGVGLALGLLWAASLWSYALGFWYGAKLIADQTYNHNQGDVYTVGDVMTIFFAVVTGGFSLGQAGPCVQNFAKGQAAAAQMYEILDRQPKIYNPKNPIKLQDFNGEIVLKNVRFNYPNRPDQIVLNGLSLRIPAGKKVALVGESGCGKSTVMQLIERFYDCDQGDVLFGGENGINVKDLDLIDLRSRIGLVGQEPILFATSIKENLLYGKIDATEDQMIDALKQANAWDFVSKMEQGLETYVGIGGGQLSGGQKQRIAIARAILKRPQILLLDEATSALDRTNERLIQQTLDEVSKGITTIVIAHRLSTIQNADLIYVIDKGQVVESGNHQELMNLHGKYEILAKNQINNQEDVQEQKKNINSKQKLKPLDKVDDGVKNNSQKMISMNVMDNKSITEEVIDQYKQIQELDLLIKGQKETENSPEKQYQKVNSNEKPTEPDAQMGRLFTYNRAERLQFIIGILAALANGCTFPLFSLFLSDIITVLALSNPKQYDGSIREQKMDYVKSEADKNALYFFIIGCAAFILWAIQSFCLSYVGERLTLKLRSDTFRKLLRMPIPYFDEPKNNAGTLTSRLAVDCKLINGLTSSIIGINLANFASLVCGLSIAFTSSWALTLVTIGVTPFTFISGVLQAKYLQGFSAQTDEAYKDSGNLIMEAVTNIRTVFSFGNEQIILGIYSKKVQMPLEMAKAKGYKAGFAMGLSQMNLFIMNAIVFYVGAVFCRDIDLSVNDMFRTIFALTFATMGAGNNAAFAGDIGAAKNASKNIFEILDCEDEFQKEDKLKKLKLTSPIQGDICFNNLTFKYQSRDKNVFQNLSLNVKPGQKVAFVGPSGCGKSTLMQMLMRFYEPDSGNITINGIDITDYDIRYLRRQFGIVSQEPVLFNGTIKENIQYNINDATMESIENAAKKANAYDFIINNQFEETQAEQKGNEQQRGQSFNRQVGPKGTQISGGQKQRIAIARAVLRDCNLLLLDEATSALDAESEQLVQSSLNQLMQGKTTIAIAHRISTIKDSDVIYVFEEGKIVEQGSYQQLIDIRGSFYKLEQGITQ</sequence>
<dbReference type="InterPro" id="IPR003439">
    <property type="entry name" value="ABC_transporter-like_ATP-bd"/>
</dbReference>
<reference evidence="14" key="1">
    <citation type="submission" date="2021-01" db="EMBL/GenBank/DDBJ databases">
        <authorList>
            <consortium name="Genoscope - CEA"/>
            <person name="William W."/>
        </authorList>
    </citation>
    <scope>NUCLEOTIDE SEQUENCE</scope>
</reference>
<feature type="transmembrane region" description="Helical" evidence="11">
    <location>
        <begin position="965"/>
        <end position="988"/>
    </location>
</feature>
<feature type="transmembrane region" description="Helical" evidence="11">
    <location>
        <begin position="191"/>
        <end position="212"/>
    </location>
</feature>
<feature type="domain" description="ABC transporter" evidence="12">
    <location>
        <begin position="375"/>
        <end position="614"/>
    </location>
</feature>
<dbReference type="Pfam" id="PF00005">
    <property type="entry name" value="ABC_tran"/>
    <property type="match status" value="2"/>
</dbReference>
<dbReference type="SMART" id="SM00382">
    <property type="entry name" value="AAA"/>
    <property type="match status" value="2"/>
</dbReference>
<feature type="transmembrane region" description="Helical" evidence="11">
    <location>
        <begin position="781"/>
        <end position="805"/>
    </location>
</feature>
<feature type="domain" description="ABC transmembrane type-1" evidence="13">
    <location>
        <begin position="49"/>
        <end position="341"/>
    </location>
</feature>
<keyword evidence="2" id="KW-0813">Transport</keyword>
<feature type="transmembrane region" description="Helical" evidence="11">
    <location>
        <begin position="166"/>
        <end position="185"/>
    </location>
</feature>
<dbReference type="PROSITE" id="PS50929">
    <property type="entry name" value="ABC_TM1F"/>
    <property type="match status" value="2"/>
</dbReference>
<evidence type="ECO:0000259" key="12">
    <source>
        <dbReference type="PROSITE" id="PS50893"/>
    </source>
</evidence>
<dbReference type="EMBL" id="CAJJDN010000126">
    <property type="protein sequence ID" value="CAD8120475.1"/>
    <property type="molecule type" value="Genomic_DNA"/>
</dbReference>
<feature type="transmembrane region" description="Helical" evidence="11">
    <location>
        <begin position="269"/>
        <end position="289"/>
    </location>
</feature>
<evidence type="ECO:0000256" key="9">
    <source>
        <dbReference type="ARBA" id="ARBA00023180"/>
    </source>
</evidence>
<feature type="compositionally biased region" description="Polar residues" evidence="10">
    <location>
        <begin position="1191"/>
        <end position="1207"/>
    </location>
</feature>
<feature type="transmembrane region" description="Helical" evidence="11">
    <location>
        <begin position="47"/>
        <end position="71"/>
    </location>
</feature>
<keyword evidence="4" id="KW-0677">Repeat</keyword>